<dbReference type="Gene3D" id="1.20.1070.10">
    <property type="entry name" value="Rhodopsin 7-helix transmembrane proteins"/>
    <property type="match status" value="2"/>
</dbReference>
<dbReference type="PROSITE" id="PS00237">
    <property type="entry name" value="G_PROTEIN_RECEP_F1_1"/>
    <property type="match status" value="1"/>
</dbReference>
<evidence type="ECO:0000256" key="3">
    <source>
        <dbReference type="ARBA" id="ARBA00022989"/>
    </source>
</evidence>
<protein>
    <submittedName>
        <fullName evidence="13">Uncharacterized protein LOC101861889</fullName>
    </submittedName>
</protein>
<dbReference type="CDD" id="cd00637">
    <property type="entry name" value="7tm_classA_rhodopsin-like"/>
    <property type="match status" value="2"/>
</dbReference>
<evidence type="ECO:0000256" key="9">
    <source>
        <dbReference type="SAM" id="MobiDB-lite"/>
    </source>
</evidence>
<feature type="transmembrane region" description="Helical" evidence="10">
    <location>
        <begin position="156"/>
        <end position="176"/>
    </location>
</feature>
<feature type="transmembrane region" description="Helical" evidence="10">
    <location>
        <begin position="207"/>
        <end position="235"/>
    </location>
</feature>
<comment type="subcellular location">
    <subcellularLocation>
        <location evidence="1">Membrane</location>
        <topology evidence="1">Multi-pass membrane protein</topology>
    </subcellularLocation>
</comment>
<feature type="region of interest" description="Disordered" evidence="9">
    <location>
        <begin position="246"/>
        <end position="320"/>
    </location>
</feature>
<dbReference type="PANTHER" id="PTHR24238:SF47">
    <property type="entry name" value="ECDYSTEROIDS_DOPAMINE RECEPTOR-RELATED"/>
    <property type="match status" value="1"/>
</dbReference>
<accession>A0ABM0JNR5</accession>
<keyword evidence="6 8" id="KW-0675">Receptor</keyword>
<feature type="transmembrane region" description="Helical" evidence="10">
    <location>
        <begin position="73"/>
        <end position="95"/>
    </location>
</feature>
<feature type="region of interest" description="Disordered" evidence="9">
    <location>
        <begin position="336"/>
        <end position="382"/>
    </location>
</feature>
<feature type="transmembrane region" description="Helical" evidence="10">
    <location>
        <begin position="39"/>
        <end position="66"/>
    </location>
</feature>
<evidence type="ECO:0000256" key="1">
    <source>
        <dbReference type="ARBA" id="ARBA00004141"/>
    </source>
</evidence>
<evidence type="ECO:0000256" key="4">
    <source>
        <dbReference type="ARBA" id="ARBA00023040"/>
    </source>
</evidence>
<evidence type="ECO:0000256" key="2">
    <source>
        <dbReference type="ARBA" id="ARBA00022692"/>
    </source>
</evidence>
<gene>
    <name evidence="13" type="primary">LOC101861889</name>
</gene>
<dbReference type="RefSeq" id="XP_005097995.2">
    <property type="nucleotide sequence ID" value="XM_005097938.3"/>
</dbReference>
<feature type="transmembrane region" description="Helical" evidence="10">
    <location>
        <begin position="115"/>
        <end position="135"/>
    </location>
</feature>
<dbReference type="SUPFAM" id="SSF81321">
    <property type="entry name" value="Family A G protein-coupled receptor-like"/>
    <property type="match status" value="1"/>
</dbReference>
<evidence type="ECO:0000256" key="5">
    <source>
        <dbReference type="ARBA" id="ARBA00023136"/>
    </source>
</evidence>
<evidence type="ECO:0000256" key="10">
    <source>
        <dbReference type="SAM" id="Phobius"/>
    </source>
</evidence>
<feature type="domain" description="G-protein coupled receptors family 1 profile" evidence="11">
    <location>
        <begin position="57"/>
        <end position="539"/>
    </location>
</feature>
<evidence type="ECO:0000313" key="13">
    <source>
        <dbReference type="RefSeq" id="XP_005097995.2"/>
    </source>
</evidence>
<sequence length="567" mass="63166">MAFETSTDGLIVDDDALNNVTDTERMAYLAELQEYTTRIMLPAIVLLVCFAVVGFFGNILVLIVYYRKVRKKPALVFIMAIAGFDLFTNMTAIPAEVYTMLHFWFFDDAHLCRARYFSTSVTIVSSACLLLAFSVDRYRKVCRPFGRQLTVRQAKVLCVSITVFSSVASVPVLILFGTQTRPTLRPDIVGYECSTDDSFVNTIWPMVYMGFLLFLFLVCCIPLVVLNVLVLIAAWRRRTVHGFSTSSPAHLNVTSESNSHSSTSGPVTLFTNDSSSSGASMSQKQMVEMNHLNHPVGDNASKARNETPNTSKEGSAFRSMGRVTAQTAERGMVFSSENDRSGKNGEGILCGAKEDVSDQKATDSCSSQRRKTKQVLKPSAKKVSFIRTSAQEDCIRPDPNSTNAEKDKGQITVVIPETSNEQNIKKKNPAGEKTDVSVTNPLRKLRPRVIQILASVTIKKSSASTLGQPAQKRRMGKTTTKLTIVSAVYIISFLPFLSAMLFYVTSLAKFETMDDVSLTFYNLFLRFYYLNSAANPVIYSLCDAIFWRDCLQLFKCKRKVWNLKNAN</sequence>
<name>A0ABM0JNR5_APLCA</name>
<keyword evidence="3 10" id="KW-1133">Transmembrane helix</keyword>
<feature type="transmembrane region" description="Helical" evidence="10">
    <location>
        <begin position="482"/>
        <end position="507"/>
    </location>
</feature>
<proteinExistence type="inferred from homology"/>
<comment type="similarity">
    <text evidence="8">Belongs to the G-protein coupled receptor 1 family.</text>
</comment>
<keyword evidence="5 10" id="KW-0472">Membrane</keyword>
<evidence type="ECO:0000256" key="8">
    <source>
        <dbReference type="RuleBase" id="RU000688"/>
    </source>
</evidence>
<keyword evidence="12" id="KW-1185">Reference proteome</keyword>
<evidence type="ECO:0000313" key="12">
    <source>
        <dbReference type="Proteomes" id="UP000694888"/>
    </source>
</evidence>
<keyword evidence="2 8" id="KW-0812">Transmembrane</keyword>
<dbReference type="PRINTS" id="PR00237">
    <property type="entry name" value="GPCRRHODOPSN"/>
</dbReference>
<feature type="transmembrane region" description="Helical" evidence="10">
    <location>
        <begin position="527"/>
        <end position="547"/>
    </location>
</feature>
<reference evidence="13" key="1">
    <citation type="submission" date="2025-08" db="UniProtKB">
        <authorList>
            <consortium name="RefSeq"/>
        </authorList>
    </citation>
    <scope>IDENTIFICATION</scope>
</reference>
<feature type="compositionally biased region" description="Basic and acidic residues" evidence="9">
    <location>
        <begin position="352"/>
        <end position="361"/>
    </location>
</feature>
<dbReference type="PROSITE" id="PS50262">
    <property type="entry name" value="G_PROTEIN_RECEP_F1_2"/>
    <property type="match status" value="1"/>
</dbReference>
<keyword evidence="4 8" id="KW-0297">G-protein coupled receptor</keyword>
<evidence type="ECO:0000256" key="7">
    <source>
        <dbReference type="ARBA" id="ARBA00023224"/>
    </source>
</evidence>
<evidence type="ECO:0000256" key="6">
    <source>
        <dbReference type="ARBA" id="ARBA00023170"/>
    </source>
</evidence>
<dbReference type="Proteomes" id="UP000694888">
    <property type="component" value="Unplaced"/>
</dbReference>
<keyword evidence="7 8" id="KW-0807">Transducer</keyword>
<evidence type="ECO:0000259" key="11">
    <source>
        <dbReference type="PROSITE" id="PS50262"/>
    </source>
</evidence>
<dbReference type="GeneID" id="101861889"/>
<dbReference type="Pfam" id="PF00001">
    <property type="entry name" value="7tm_1"/>
    <property type="match status" value="1"/>
</dbReference>
<dbReference type="PANTHER" id="PTHR24238">
    <property type="entry name" value="G-PROTEIN COUPLED RECEPTOR"/>
    <property type="match status" value="1"/>
</dbReference>
<feature type="compositionally biased region" description="Low complexity" evidence="9">
    <location>
        <begin position="255"/>
        <end position="264"/>
    </location>
</feature>
<dbReference type="InterPro" id="IPR000276">
    <property type="entry name" value="GPCR_Rhodpsn"/>
</dbReference>
<dbReference type="InterPro" id="IPR017452">
    <property type="entry name" value="GPCR_Rhodpsn_7TM"/>
</dbReference>
<organism evidence="12 13">
    <name type="scientific">Aplysia californica</name>
    <name type="common">California sea hare</name>
    <dbReference type="NCBI Taxonomy" id="6500"/>
    <lineage>
        <taxon>Eukaryota</taxon>
        <taxon>Metazoa</taxon>
        <taxon>Spiralia</taxon>
        <taxon>Lophotrochozoa</taxon>
        <taxon>Mollusca</taxon>
        <taxon>Gastropoda</taxon>
        <taxon>Heterobranchia</taxon>
        <taxon>Euthyneura</taxon>
        <taxon>Tectipleura</taxon>
        <taxon>Aplysiida</taxon>
        <taxon>Aplysioidea</taxon>
        <taxon>Aplysiidae</taxon>
        <taxon>Aplysia</taxon>
    </lineage>
</organism>